<dbReference type="PANTHER" id="PTHR24408">
    <property type="entry name" value="ZINC FINGER PROTEIN"/>
    <property type="match status" value="1"/>
</dbReference>
<evidence type="ECO:0000259" key="7">
    <source>
        <dbReference type="PROSITE" id="PS50157"/>
    </source>
</evidence>
<keyword evidence="3 5" id="KW-0863">Zinc-finger</keyword>
<dbReference type="EMBL" id="CAXAJV020001281">
    <property type="protein sequence ID" value="CAL7933989.1"/>
    <property type="molecule type" value="Genomic_DNA"/>
</dbReference>
<evidence type="ECO:0000256" key="2">
    <source>
        <dbReference type="ARBA" id="ARBA00022737"/>
    </source>
</evidence>
<feature type="domain" description="C2H2-type" evidence="7">
    <location>
        <begin position="206"/>
        <end position="234"/>
    </location>
</feature>
<evidence type="ECO:0000256" key="4">
    <source>
        <dbReference type="ARBA" id="ARBA00022833"/>
    </source>
</evidence>
<feature type="domain" description="C2H2-type" evidence="7">
    <location>
        <begin position="291"/>
        <end position="318"/>
    </location>
</feature>
<dbReference type="PROSITE" id="PS00028">
    <property type="entry name" value="ZINC_FINGER_C2H2_1"/>
    <property type="match status" value="7"/>
</dbReference>
<feature type="domain" description="C2H2-type" evidence="7">
    <location>
        <begin position="263"/>
        <end position="290"/>
    </location>
</feature>
<keyword evidence="2" id="KW-0677">Repeat</keyword>
<feature type="compositionally biased region" description="Basic and acidic residues" evidence="6">
    <location>
        <begin position="43"/>
        <end position="52"/>
    </location>
</feature>
<feature type="domain" description="C2H2-type" evidence="7">
    <location>
        <begin position="64"/>
        <end position="93"/>
    </location>
</feature>
<protein>
    <recommendedName>
        <fullName evidence="7">C2H2-type domain-containing protein</fullName>
    </recommendedName>
</protein>
<evidence type="ECO:0000256" key="6">
    <source>
        <dbReference type="SAM" id="MobiDB-lite"/>
    </source>
</evidence>
<dbReference type="SMART" id="SM00355">
    <property type="entry name" value="ZnF_C2H2"/>
    <property type="match status" value="9"/>
</dbReference>
<dbReference type="PROSITE" id="PS50157">
    <property type="entry name" value="ZINC_FINGER_C2H2_2"/>
    <property type="match status" value="7"/>
</dbReference>
<sequence>MNTSDLMFSNICRGDSVQLFREDTNGREGLDQLHCNSVSKPSATEETRKDTEPPLLRDQSKTLAACDVCQKQFKKKYLLKRHKLAHEHQDKKEAYPIESSLAGLASQKQEALSCTTCDFRCNKRSTMIAHLAQSHEGSGESKFSGKGKFPCIICGLICSRKETLRSHFVRKHTQHYEFSCEQCGKAFKIKGDLTTHTRLNHREPPVMCDVCGKTCRNSHSLYTHQKHAHYKAKYECPVCRRRLVTKENLDQHVLTQHEKKEKSVCEECGKTFFENHDFRKHMRIHTGDKPYSCSVCARAFTTHSSLSQHLLLHTGERIYVCDVCGKSFAQKAGLICHRKIHSGILPPLPVMHIDHILKEFMKK</sequence>
<dbReference type="SUPFAM" id="SSF57667">
    <property type="entry name" value="beta-beta-alpha zinc fingers"/>
    <property type="match status" value="5"/>
</dbReference>
<evidence type="ECO:0000313" key="9">
    <source>
        <dbReference type="Proteomes" id="UP001642520"/>
    </source>
</evidence>
<evidence type="ECO:0000313" key="8">
    <source>
        <dbReference type="EMBL" id="CAL7933989.1"/>
    </source>
</evidence>
<name>A0ABP1N222_XYLVO</name>
<feature type="domain" description="C2H2-type" evidence="7">
    <location>
        <begin position="319"/>
        <end position="346"/>
    </location>
</feature>
<dbReference type="InterPro" id="IPR013087">
    <property type="entry name" value="Znf_C2H2_type"/>
</dbReference>
<gene>
    <name evidence="8" type="ORF">XYLVIOL_LOCUS773</name>
</gene>
<keyword evidence="4" id="KW-0862">Zinc</keyword>
<evidence type="ECO:0000256" key="5">
    <source>
        <dbReference type="PROSITE-ProRule" id="PRU00042"/>
    </source>
</evidence>
<proteinExistence type="predicted"/>
<dbReference type="PANTHER" id="PTHR24408:SF58">
    <property type="entry name" value="TRANSCRIPTION FACTOR (TFIIIA), PUTATIVE (AFU_ORTHOLOGUE AFUA_1G05150)-RELATED"/>
    <property type="match status" value="1"/>
</dbReference>
<reference evidence="8 9" key="1">
    <citation type="submission" date="2024-08" db="EMBL/GenBank/DDBJ databases">
        <authorList>
            <person name="Will J Nash"/>
            <person name="Angela Man"/>
            <person name="Seanna McTaggart"/>
            <person name="Kendall Baker"/>
            <person name="Tom Barker"/>
            <person name="Leah Catchpole"/>
            <person name="Alex Durrant"/>
            <person name="Karim Gharbi"/>
            <person name="Naomi Irish"/>
            <person name="Gemy Kaithakottil"/>
            <person name="Debby Ku"/>
            <person name="Aaliyah Providence"/>
            <person name="Felix Shaw"/>
            <person name="David Swarbreck"/>
            <person name="Chris Watkins"/>
            <person name="Ann M. McCartney"/>
            <person name="Giulio Formenti"/>
            <person name="Alice Mouton"/>
            <person name="Noel Vella"/>
            <person name="Bjorn M von Reumont"/>
            <person name="Adriana Vella"/>
            <person name="Wilfried Haerty"/>
        </authorList>
    </citation>
    <scope>NUCLEOTIDE SEQUENCE [LARGE SCALE GENOMIC DNA]</scope>
</reference>
<keyword evidence="1" id="KW-0479">Metal-binding</keyword>
<dbReference type="InterPro" id="IPR036236">
    <property type="entry name" value="Znf_C2H2_sf"/>
</dbReference>
<comment type="caution">
    <text evidence="8">The sequence shown here is derived from an EMBL/GenBank/DDBJ whole genome shotgun (WGS) entry which is preliminary data.</text>
</comment>
<feature type="region of interest" description="Disordered" evidence="6">
    <location>
        <begin position="31"/>
        <end position="56"/>
    </location>
</feature>
<feature type="domain" description="C2H2-type" evidence="7">
    <location>
        <begin position="234"/>
        <end position="262"/>
    </location>
</feature>
<evidence type="ECO:0000256" key="3">
    <source>
        <dbReference type="ARBA" id="ARBA00022771"/>
    </source>
</evidence>
<dbReference type="Proteomes" id="UP001642520">
    <property type="component" value="Unassembled WGS sequence"/>
</dbReference>
<accession>A0ABP1N222</accession>
<feature type="domain" description="C2H2-type" evidence="7">
    <location>
        <begin position="178"/>
        <end position="205"/>
    </location>
</feature>
<dbReference type="Gene3D" id="3.30.160.60">
    <property type="entry name" value="Classic Zinc Finger"/>
    <property type="match status" value="7"/>
</dbReference>
<organism evidence="8 9">
    <name type="scientific">Xylocopa violacea</name>
    <name type="common">Violet carpenter bee</name>
    <name type="synonym">Apis violacea</name>
    <dbReference type="NCBI Taxonomy" id="135666"/>
    <lineage>
        <taxon>Eukaryota</taxon>
        <taxon>Metazoa</taxon>
        <taxon>Ecdysozoa</taxon>
        <taxon>Arthropoda</taxon>
        <taxon>Hexapoda</taxon>
        <taxon>Insecta</taxon>
        <taxon>Pterygota</taxon>
        <taxon>Neoptera</taxon>
        <taxon>Endopterygota</taxon>
        <taxon>Hymenoptera</taxon>
        <taxon>Apocrita</taxon>
        <taxon>Aculeata</taxon>
        <taxon>Apoidea</taxon>
        <taxon>Anthophila</taxon>
        <taxon>Apidae</taxon>
        <taxon>Xylocopa</taxon>
        <taxon>Xylocopa</taxon>
    </lineage>
</organism>
<keyword evidence="9" id="KW-1185">Reference proteome</keyword>
<evidence type="ECO:0000256" key="1">
    <source>
        <dbReference type="ARBA" id="ARBA00022723"/>
    </source>
</evidence>
<dbReference type="Pfam" id="PF00096">
    <property type="entry name" value="zf-C2H2"/>
    <property type="match status" value="6"/>
</dbReference>